<evidence type="ECO:0000313" key="1">
    <source>
        <dbReference type="EMBL" id="PWY94643.1"/>
    </source>
</evidence>
<gene>
    <name evidence="1" type="ORF">BO94DRAFT_553543</name>
</gene>
<dbReference type="InterPro" id="IPR046373">
    <property type="entry name" value="Acyl-CoA_Oxase/DH_mid-dom_sf"/>
</dbReference>
<dbReference type="SUPFAM" id="SSF56645">
    <property type="entry name" value="Acyl-CoA dehydrogenase NM domain-like"/>
    <property type="match status" value="1"/>
</dbReference>
<keyword evidence="2" id="KW-1185">Reference proteome</keyword>
<dbReference type="RefSeq" id="XP_025471404.1">
    <property type="nucleotide sequence ID" value="XM_025613663.1"/>
</dbReference>
<evidence type="ECO:0000313" key="2">
    <source>
        <dbReference type="Proteomes" id="UP000246702"/>
    </source>
</evidence>
<dbReference type="Gene3D" id="1.20.140.10">
    <property type="entry name" value="Butyryl-CoA Dehydrogenase, subunit A, domain 3"/>
    <property type="match status" value="1"/>
</dbReference>
<dbReference type="InterPro" id="IPR036250">
    <property type="entry name" value="AcylCo_DH-like_C"/>
</dbReference>
<dbReference type="OrthoDB" id="538336at2759"/>
<dbReference type="EMBL" id="MSFK01000004">
    <property type="protein sequence ID" value="PWY94643.1"/>
    <property type="molecule type" value="Genomic_DNA"/>
</dbReference>
<accession>A0A317X7R1</accession>
<dbReference type="GO" id="GO:0005777">
    <property type="term" value="C:peroxisome"/>
    <property type="evidence" value="ECO:0007669"/>
    <property type="project" value="InterPro"/>
</dbReference>
<dbReference type="AlphaFoldDB" id="A0A317X7R1"/>
<dbReference type="GO" id="GO:0055088">
    <property type="term" value="P:lipid homeostasis"/>
    <property type="evidence" value="ECO:0007669"/>
    <property type="project" value="TreeGrafter"/>
</dbReference>
<dbReference type="InterPro" id="IPR012258">
    <property type="entry name" value="Acyl-CoA_oxidase"/>
</dbReference>
<name>A0A317X7R1_9EURO</name>
<proteinExistence type="predicted"/>
<protein>
    <submittedName>
        <fullName evidence="1">Acyl-CoA dehydrogenase NM domain-like protein</fullName>
    </submittedName>
</protein>
<dbReference type="Proteomes" id="UP000246702">
    <property type="component" value="Unassembled WGS sequence"/>
</dbReference>
<comment type="caution">
    <text evidence="1">The sequence shown here is derived from an EMBL/GenBank/DDBJ whole genome shotgun (WGS) entry which is preliminary data.</text>
</comment>
<dbReference type="PANTHER" id="PTHR10909">
    <property type="entry name" value="ELECTRON TRANSPORT OXIDOREDUCTASE"/>
    <property type="match status" value="1"/>
</dbReference>
<dbReference type="GeneID" id="37115806"/>
<reference evidence="1 2" key="1">
    <citation type="submission" date="2016-12" db="EMBL/GenBank/DDBJ databases">
        <title>The genomes of Aspergillus section Nigri reveals drivers in fungal speciation.</title>
        <authorList>
            <consortium name="DOE Joint Genome Institute"/>
            <person name="Vesth T.C."/>
            <person name="Nybo J."/>
            <person name="Theobald S."/>
            <person name="Brandl J."/>
            <person name="Frisvad J.C."/>
            <person name="Nielsen K.F."/>
            <person name="Lyhne E.K."/>
            <person name="Kogle M.E."/>
            <person name="Kuo A."/>
            <person name="Riley R."/>
            <person name="Clum A."/>
            <person name="Nolan M."/>
            <person name="Lipzen A."/>
            <person name="Salamov A."/>
            <person name="Henrissat B."/>
            <person name="Wiebenga A."/>
            <person name="De Vries R.P."/>
            <person name="Grigoriev I.V."/>
            <person name="Mortensen U.H."/>
            <person name="Andersen M.R."/>
            <person name="Baker S.E."/>
        </authorList>
    </citation>
    <scope>NUCLEOTIDE SEQUENCE [LARGE SCALE GENOMIC DNA]</scope>
    <source>
        <strain evidence="1 2">CBS 115572</strain>
    </source>
</reference>
<dbReference type="GO" id="GO:0071949">
    <property type="term" value="F:FAD binding"/>
    <property type="evidence" value="ECO:0007669"/>
    <property type="project" value="InterPro"/>
</dbReference>
<dbReference type="PANTHER" id="PTHR10909:SF382">
    <property type="entry name" value="ACYL-COENZYME A OXIDASE"/>
    <property type="match status" value="1"/>
</dbReference>
<dbReference type="GO" id="GO:0033540">
    <property type="term" value="P:fatty acid beta-oxidation using acyl-CoA oxidase"/>
    <property type="evidence" value="ECO:0007669"/>
    <property type="project" value="TreeGrafter"/>
</dbReference>
<dbReference type="GO" id="GO:0005504">
    <property type="term" value="F:fatty acid binding"/>
    <property type="evidence" value="ECO:0007669"/>
    <property type="project" value="TreeGrafter"/>
</dbReference>
<dbReference type="STRING" id="1450535.A0A317X7R1"/>
<dbReference type="InterPro" id="IPR009100">
    <property type="entry name" value="AcylCoA_DH/oxidase_NM_dom_sf"/>
</dbReference>
<organism evidence="1 2">
    <name type="scientific">Aspergillus sclerotioniger CBS 115572</name>
    <dbReference type="NCBI Taxonomy" id="1450535"/>
    <lineage>
        <taxon>Eukaryota</taxon>
        <taxon>Fungi</taxon>
        <taxon>Dikarya</taxon>
        <taxon>Ascomycota</taxon>
        <taxon>Pezizomycotina</taxon>
        <taxon>Eurotiomycetes</taxon>
        <taxon>Eurotiomycetidae</taxon>
        <taxon>Eurotiales</taxon>
        <taxon>Aspergillaceae</taxon>
        <taxon>Aspergillus</taxon>
        <taxon>Aspergillus subgen. Circumdati</taxon>
    </lineage>
</organism>
<sequence length="559" mass="61821">MHRILPDTASLASSPLFQPIYGVSRLEALERSYQRAVAIAKHYRLSMADIHTLSERFWACHMEFLMTVDLTTYYILAMQYNLVVGTISPFVDGRPDLEPLMQKLLSLEILGVFMLTELDHGLDAKNLETTATRQPDGSFILHTPRPGAAKFMPPTMPVANVPRVGLVMAKLIVDNEDRGVRAFVVPLNDGNTMCRGVTSVLLPPMKGGDALDHALTSFNKVSLPADAMLGSLAKPGEMRQHFLAMLHRVGVGAVSASLVLLPALKMAAYLVGRYSLRRAIGGPRNSRVPIISFRTQQLPILHTLALSAVIEPFTTEIISRFCDSANGPGERQAIATISKAVFIQHCQKSFASLIERCGAQGLFEHNQLSNFDGHVRALSIMEGDILVLCIRFATELLLGRCSVLPARHSGSLLARHEAGLLAENLDLLRSMPHGHRSEKYNNIMLPRCRPLVEAIGHRMVYDAALDAGVDRDLLSLYEAGVVQLDPSWYVEHGVLSRMEIMSMEEQAANAVFPRLENLLDRLEPEVYCTAPFVSASRWQGFLDQLAVYRGESDCRMSKL</sequence>
<dbReference type="Gene3D" id="2.40.110.10">
    <property type="entry name" value="Butyryl-CoA Dehydrogenase, subunit A, domain 2"/>
    <property type="match status" value="1"/>
</dbReference>
<dbReference type="SUPFAM" id="SSF47203">
    <property type="entry name" value="Acyl-CoA dehydrogenase C-terminal domain-like"/>
    <property type="match status" value="1"/>
</dbReference>
<dbReference type="GO" id="GO:0003997">
    <property type="term" value="F:acyl-CoA oxidase activity"/>
    <property type="evidence" value="ECO:0007669"/>
    <property type="project" value="InterPro"/>
</dbReference>